<keyword evidence="5" id="KW-0067">ATP-binding</keyword>
<keyword evidence="5" id="KW-0347">Helicase</keyword>
<dbReference type="SMART" id="SM00487">
    <property type="entry name" value="DEXDc"/>
    <property type="match status" value="1"/>
</dbReference>
<dbReference type="PANTHER" id="PTHR47396">
    <property type="entry name" value="TYPE I RESTRICTION ENZYME ECOKI R PROTEIN"/>
    <property type="match status" value="1"/>
</dbReference>
<accession>A0A6J5S4A9</accession>
<sequence length="545" mass="60319">MNLRPYQRDAIESVQASWREHRSALLVMATGTGKTVTAAEIIRSRLGFGGRAMVVAHREELVEQAAATIRRIAKCDVAVEMAGRRSIENGFYRAPVVVASVQTLSSRREGPARVERFKPEAFGTVWFDEAHHATAKTWASVWEWFRQHEGTRLLGTTATPDRADERALGTIFDHVAYQYGMLEGIRDGWLVPVKQAVVHVSGLDFSGVRTTAGELNGADLAALMEFEQTLHRMVGPTIEIAGDRRTLLFCTTVDHAARVAEILNRHRPGSAAHIHANTPRDERRNILRDYGAGRLQYLANVGITTEGWDDPATDGQGVQVVAMLRPTKSRALYCQMAGRGTRPLPNTVDLVDNADKRRECIAKSAKPSVLLLDFMGNCGRHRLIHAGDVLGGKWDDQTRQRAAKRAADADGEEVDVLEMLDETERLLQSEAEQKRRAFVKGRASFTTQIVDPFEFVGIAPPKVKGFRAKIPASEKQKAYLARNNVPGFDRLTLDEASAVIDAMMKRPSEAQSWFLKKHGRDPAAFDRKTASEEIGRIKGNPVGAS</sequence>
<dbReference type="PROSITE" id="PS51194">
    <property type="entry name" value="HELICASE_CTER"/>
    <property type="match status" value="1"/>
</dbReference>
<proteinExistence type="predicted"/>
<dbReference type="GO" id="GO:0004386">
    <property type="term" value="F:helicase activity"/>
    <property type="evidence" value="ECO:0007669"/>
    <property type="project" value="UniProtKB-KW"/>
</dbReference>
<feature type="domain" description="Helicase ATP-binding" evidence="2">
    <location>
        <begin position="15"/>
        <end position="178"/>
    </location>
</feature>
<feature type="domain" description="Helicase C-terminal" evidence="3">
    <location>
        <begin position="225"/>
        <end position="376"/>
    </location>
</feature>
<dbReference type="InterPro" id="IPR006935">
    <property type="entry name" value="Helicase/UvrB_N"/>
</dbReference>
<dbReference type="InterPro" id="IPR027417">
    <property type="entry name" value="P-loop_NTPase"/>
</dbReference>
<dbReference type="SUPFAM" id="SSF52540">
    <property type="entry name" value="P-loop containing nucleoside triphosphate hydrolases"/>
    <property type="match status" value="1"/>
</dbReference>
<evidence type="ECO:0000259" key="2">
    <source>
        <dbReference type="PROSITE" id="PS51192"/>
    </source>
</evidence>
<dbReference type="EMBL" id="LR797329">
    <property type="protein sequence ID" value="CAB4203308.1"/>
    <property type="molecule type" value="Genomic_DNA"/>
</dbReference>
<reference evidence="5" key="1">
    <citation type="submission" date="2020-05" db="EMBL/GenBank/DDBJ databases">
        <authorList>
            <person name="Chiriac C."/>
            <person name="Salcher M."/>
            <person name="Ghai R."/>
            <person name="Kavagutti S V."/>
        </authorList>
    </citation>
    <scope>NUCLEOTIDE SEQUENCE</scope>
</reference>
<evidence type="ECO:0000313" key="5">
    <source>
        <dbReference type="EMBL" id="CAB4203308.1"/>
    </source>
</evidence>
<dbReference type="GO" id="GO:0003677">
    <property type="term" value="F:DNA binding"/>
    <property type="evidence" value="ECO:0007669"/>
    <property type="project" value="InterPro"/>
</dbReference>
<dbReference type="GO" id="GO:0016787">
    <property type="term" value="F:hydrolase activity"/>
    <property type="evidence" value="ECO:0007669"/>
    <property type="project" value="InterPro"/>
</dbReference>
<dbReference type="Pfam" id="PF04851">
    <property type="entry name" value="ResIII"/>
    <property type="match status" value="1"/>
</dbReference>
<evidence type="ECO:0000259" key="3">
    <source>
        <dbReference type="PROSITE" id="PS51194"/>
    </source>
</evidence>
<feature type="compositionally biased region" description="Basic and acidic residues" evidence="1">
    <location>
        <begin position="525"/>
        <end position="536"/>
    </location>
</feature>
<dbReference type="GO" id="GO:0005524">
    <property type="term" value="F:ATP binding"/>
    <property type="evidence" value="ECO:0007669"/>
    <property type="project" value="InterPro"/>
</dbReference>
<organism evidence="5">
    <name type="scientific">uncultured Caudovirales phage</name>
    <dbReference type="NCBI Taxonomy" id="2100421"/>
    <lineage>
        <taxon>Viruses</taxon>
        <taxon>Duplodnaviria</taxon>
        <taxon>Heunggongvirae</taxon>
        <taxon>Uroviricota</taxon>
        <taxon>Caudoviricetes</taxon>
        <taxon>Peduoviridae</taxon>
        <taxon>Maltschvirus</taxon>
        <taxon>Maltschvirus maltsch</taxon>
    </lineage>
</organism>
<name>A0A6J5S4A9_9CAUD</name>
<evidence type="ECO:0000313" key="4">
    <source>
        <dbReference type="EMBL" id="CAB4172858.1"/>
    </source>
</evidence>
<dbReference type="InterPro" id="IPR014001">
    <property type="entry name" value="Helicase_ATP-bd"/>
</dbReference>
<keyword evidence="5" id="KW-0378">Hydrolase</keyword>
<dbReference type="PROSITE" id="PS51192">
    <property type="entry name" value="HELICASE_ATP_BIND_1"/>
    <property type="match status" value="1"/>
</dbReference>
<keyword evidence="5" id="KW-0547">Nucleotide-binding</keyword>
<dbReference type="Pfam" id="PF00271">
    <property type="entry name" value="Helicase_C"/>
    <property type="match status" value="1"/>
</dbReference>
<dbReference type="PANTHER" id="PTHR47396:SF1">
    <property type="entry name" value="ATP-DEPENDENT HELICASE IRC3-RELATED"/>
    <property type="match status" value="1"/>
</dbReference>
<protein>
    <submittedName>
        <fullName evidence="5">SSL2 DNA or RNA helicases of superfamily II</fullName>
    </submittedName>
</protein>
<gene>
    <name evidence="5" type="ORF">UFOVP1379_27</name>
    <name evidence="4" type="ORF">UFOVP942_10</name>
</gene>
<dbReference type="EMBL" id="LR796888">
    <property type="protein sequence ID" value="CAB4172858.1"/>
    <property type="molecule type" value="Genomic_DNA"/>
</dbReference>
<dbReference type="Gene3D" id="3.40.50.300">
    <property type="entry name" value="P-loop containing nucleotide triphosphate hydrolases"/>
    <property type="match status" value="2"/>
</dbReference>
<dbReference type="InterPro" id="IPR001650">
    <property type="entry name" value="Helicase_C-like"/>
</dbReference>
<evidence type="ECO:0000256" key="1">
    <source>
        <dbReference type="SAM" id="MobiDB-lite"/>
    </source>
</evidence>
<dbReference type="InterPro" id="IPR050742">
    <property type="entry name" value="Helicase_Restrict-Modif_Enz"/>
</dbReference>
<feature type="region of interest" description="Disordered" evidence="1">
    <location>
        <begin position="525"/>
        <end position="545"/>
    </location>
</feature>